<comment type="catalytic activity">
    <reaction evidence="4">
        <text>glycine + O2 + H2O = glyoxylate + H2O2 + NH4(+)</text>
        <dbReference type="Rhea" id="RHEA:11532"/>
        <dbReference type="ChEBI" id="CHEBI:15377"/>
        <dbReference type="ChEBI" id="CHEBI:15379"/>
        <dbReference type="ChEBI" id="CHEBI:16240"/>
        <dbReference type="ChEBI" id="CHEBI:28938"/>
        <dbReference type="ChEBI" id="CHEBI:36655"/>
        <dbReference type="ChEBI" id="CHEBI:57305"/>
        <dbReference type="EC" id="1.4.3.19"/>
    </reaction>
</comment>
<evidence type="ECO:0000256" key="5">
    <source>
        <dbReference type="ARBA" id="ARBA00050018"/>
    </source>
</evidence>
<name>A0ABY4CIU2_9BACL</name>
<keyword evidence="3 7" id="KW-0560">Oxidoreductase</keyword>
<sequence>MNSSAHAKQTDVIVIGGGIIGCSIAFHLQQAGKRCIVFEQGQIGNQASKAGAGMLGAQVEMANPGPIYDLGIQSRGMFPELSGILYEISGVDIEYQKQGILRLATSEDEVKTLQNRKQWQEASGQTAEWLTPAELQAMTSGAVFSAYGALYLPNDHQVRNPPLVRAFASSAKKLGASFYEHTEVTGFLYEQDRIIGVATQDQTWYAEYIVIAGGAFSSVLGRKLELDIPVFPVKGQAILANGTMPVPYTVFTHGCYLVPKLTDQVYIGATEQPNQKDLTPSLGSIAKLSNRAAELVPVAESFSYGKSIIGLRPGSVDSLPILGEATQYKGLFLATGHFRNGVLLSPITGKIITDLITKGISDVDITPFLLERFQEKAVIS</sequence>
<dbReference type="NCBIfam" id="TIGR02352">
    <property type="entry name" value="thiamin_ThiO"/>
    <property type="match status" value="1"/>
</dbReference>
<evidence type="ECO:0000256" key="4">
    <source>
        <dbReference type="ARBA" id="ARBA00049872"/>
    </source>
</evidence>
<dbReference type="RefSeq" id="WP_347437126.1">
    <property type="nucleotide sequence ID" value="NZ_CP089291.1"/>
</dbReference>
<proteinExistence type="predicted"/>
<dbReference type="Gene3D" id="3.50.50.60">
    <property type="entry name" value="FAD/NAD(P)-binding domain"/>
    <property type="match status" value="1"/>
</dbReference>
<keyword evidence="2" id="KW-0784">Thiamine biosynthesis</keyword>
<dbReference type="InterPro" id="IPR036188">
    <property type="entry name" value="FAD/NAD-bd_sf"/>
</dbReference>
<dbReference type="PANTHER" id="PTHR13847:SF289">
    <property type="entry name" value="GLYCINE OXIDASE"/>
    <property type="match status" value="1"/>
</dbReference>
<evidence type="ECO:0000313" key="7">
    <source>
        <dbReference type="EMBL" id="UOF90431.1"/>
    </source>
</evidence>
<organism evidence="7 8">
    <name type="scientific">Fodinisporobacter ferrooxydans</name>
    <dbReference type="NCBI Taxonomy" id="2901836"/>
    <lineage>
        <taxon>Bacteria</taxon>
        <taxon>Bacillati</taxon>
        <taxon>Bacillota</taxon>
        <taxon>Bacilli</taxon>
        <taxon>Bacillales</taxon>
        <taxon>Alicyclobacillaceae</taxon>
        <taxon>Fodinisporobacter</taxon>
    </lineage>
</organism>
<reference evidence="7" key="1">
    <citation type="submission" date="2021-12" db="EMBL/GenBank/DDBJ databases">
        <title>Alicyclobacillaceae gen. nov., sp. nov., isolated from chalcocite enrichment system.</title>
        <authorList>
            <person name="Jiang Z."/>
        </authorList>
    </citation>
    <scope>NUCLEOTIDE SEQUENCE</scope>
    <source>
        <strain evidence="7">MYW30-H2</strain>
    </source>
</reference>
<dbReference type="InterPro" id="IPR006076">
    <property type="entry name" value="FAD-dep_OxRdtase"/>
</dbReference>
<evidence type="ECO:0000256" key="3">
    <source>
        <dbReference type="ARBA" id="ARBA00023002"/>
    </source>
</evidence>
<protein>
    <recommendedName>
        <fullName evidence="5">glycine oxidase</fullName>
        <ecNumber evidence="5">1.4.3.19</ecNumber>
    </recommendedName>
</protein>
<gene>
    <name evidence="7" type="primary">thiO</name>
    <name evidence="7" type="ORF">LSG31_21675</name>
</gene>
<dbReference type="EC" id="1.4.3.19" evidence="5"/>
<feature type="domain" description="FAD dependent oxidoreductase" evidence="6">
    <location>
        <begin position="11"/>
        <end position="355"/>
    </location>
</feature>
<accession>A0ABY4CIU2</accession>
<dbReference type="GO" id="GO:0043799">
    <property type="term" value="F:glycine oxidase activity"/>
    <property type="evidence" value="ECO:0007669"/>
    <property type="project" value="UniProtKB-EC"/>
</dbReference>
<dbReference type="SUPFAM" id="SSF54373">
    <property type="entry name" value="FAD-linked reductases, C-terminal domain"/>
    <property type="match status" value="1"/>
</dbReference>
<comment type="pathway">
    <text evidence="1">Cofactor biosynthesis; thiamine diphosphate biosynthesis.</text>
</comment>
<evidence type="ECO:0000256" key="1">
    <source>
        <dbReference type="ARBA" id="ARBA00004948"/>
    </source>
</evidence>
<dbReference type="Gene3D" id="3.30.9.10">
    <property type="entry name" value="D-Amino Acid Oxidase, subunit A, domain 2"/>
    <property type="match status" value="1"/>
</dbReference>
<evidence type="ECO:0000313" key="8">
    <source>
        <dbReference type="Proteomes" id="UP000830167"/>
    </source>
</evidence>
<evidence type="ECO:0000256" key="2">
    <source>
        <dbReference type="ARBA" id="ARBA00022977"/>
    </source>
</evidence>
<dbReference type="InterPro" id="IPR012727">
    <property type="entry name" value="Gly_oxidase_ThiO"/>
</dbReference>
<dbReference type="PANTHER" id="PTHR13847">
    <property type="entry name" value="SARCOSINE DEHYDROGENASE-RELATED"/>
    <property type="match status" value="1"/>
</dbReference>
<dbReference type="EMBL" id="CP089291">
    <property type="protein sequence ID" value="UOF90431.1"/>
    <property type="molecule type" value="Genomic_DNA"/>
</dbReference>
<dbReference type="Proteomes" id="UP000830167">
    <property type="component" value="Chromosome"/>
</dbReference>
<keyword evidence="8" id="KW-1185">Reference proteome</keyword>
<evidence type="ECO:0000259" key="6">
    <source>
        <dbReference type="Pfam" id="PF01266"/>
    </source>
</evidence>
<dbReference type="SUPFAM" id="SSF51905">
    <property type="entry name" value="FAD/NAD(P)-binding domain"/>
    <property type="match status" value="1"/>
</dbReference>
<dbReference type="Pfam" id="PF01266">
    <property type="entry name" value="DAO"/>
    <property type="match status" value="1"/>
</dbReference>